<dbReference type="Pfam" id="PF13193">
    <property type="entry name" value="AMP-binding_C"/>
    <property type="match status" value="1"/>
</dbReference>
<keyword evidence="3" id="KW-0436">Ligase</keyword>
<reference evidence="4" key="1">
    <citation type="submission" date="2015-07" db="EMBL/GenBank/DDBJ databases">
        <title>Near-Complete Genome Sequence of the Cellulolytic Bacterium Bacteroides (Pseudobacteroides) cellulosolvens ATCC 35603.</title>
        <authorList>
            <person name="Dassa B."/>
            <person name="Utturkar S.M."/>
            <person name="Klingeman D.M."/>
            <person name="Hurt R.A."/>
            <person name="Keller M."/>
            <person name="Xu J."/>
            <person name="Reddy Y.H.K."/>
            <person name="Borovok I."/>
            <person name="Grinberg I.R."/>
            <person name="Lamed R."/>
            <person name="Zhivin O."/>
            <person name="Bayer E.A."/>
            <person name="Brown S.D."/>
        </authorList>
    </citation>
    <scope>NUCLEOTIDE SEQUENCE [LARGE SCALE GENOMIC DNA]</scope>
    <source>
        <strain evidence="4">DSM 2933</strain>
    </source>
</reference>
<protein>
    <submittedName>
        <fullName evidence="3">Long-chain-fatty-acid--CoA ligase</fullName>
        <ecNumber evidence="3">6.2.1.3</ecNumber>
    </submittedName>
</protein>
<dbReference type="Gene3D" id="3.40.50.12780">
    <property type="entry name" value="N-terminal domain of ligase-like"/>
    <property type="match status" value="1"/>
</dbReference>
<feature type="domain" description="AMP-dependent synthetase/ligase" evidence="1">
    <location>
        <begin position="11"/>
        <end position="355"/>
    </location>
</feature>
<evidence type="ECO:0000313" key="4">
    <source>
        <dbReference type="Proteomes" id="UP000036923"/>
    </source>
</evidence>
<dbReference type="AlphaFoldDB" id="A0A0L6JKR7"/>
<dbReference type="PANTHER" id="PTHR43767:SF1">
    <property type="entry name" value="NONRIBOSOMAL PEPTIDE SYNTHASE PES1 (EUROFUNG)-RELATED"/>
    <property type="match status" value="1"/>
</dbReference>
<organism evidence="3 4">
    <name type="scientific">Pseudobacteroides cellulosolvens ATCC 35603 = DSM 2933</name>
    <dbReference type="NCBI Taxonomy" id="398512"/>
    <lineage>
        <taxon>Bacteria</taxon>
        <taxon>Bacillati</taxon>
        <taxon>Bacillota</taxon>
        <taxon>Clostridia</taxon>
        <taxon>Eubacteriales</taxon>
        <taxon>Oscillospiraceae</taxon>
        <taxon>Pseudobacteroides</taxon>
    </lineage>
</organism>
<dbReference type="PANTHER" id="PTHR43767">
    <property type="entry name" value="LONG-CHAIN-FATTY-ACID--COA LIGASE"/>
    <property type="match status" value="1"/>
</dbReference>
<dbReference type="EC" id="6.2.1.3" evidence="3"/>
<name>A0A0L6JKR7_9FIRM</name>
<dbReference type="InterPro" id="IPR050237">
    <property type="entry name" value="ATP-dep_AMP-bd_enzyme"/>
</dbReference>
<dbReference type="InterPro" id="IPR025110">
    <property type="entry name" value="AMP-bd_C"/>
</dbReference>
<dbReference type="OrthoDB" id="9778383at2"/>
<evidence type="ECO:0000313" key="3">
    <source>
        <dbReference type="EMBL" id="KNY26426.1"/>
    </source>
</evidence>
<gene>
    <name evidence="3" type="ORF">Bccel_1688</name>
</gene>
<dbReference type="EMBL" id="LGTC01000001">
    <property type="protein sequence ID" value="KNY26426.1"/>
    <property type="molecule type" value="Genomic_DNA"/>
</dbReference>
<keyword evidence="4" id="KW-1185">Reference proteome</keyword>
<sequence length="503" mass="56629">MDNLKIIELLEESLRKYSLSTAIKYKDQQYSYQKLHDEIEALSSLIEQLPIKLDYPVGLFFKNCPEFIISYYSLIKSGIIAMLVDHSLKGDELLAIVNDCHLGGFLMHKDEADTFALKDQFDVVINYRNYVLVYSERQNYNRPIDRERLKGIISCRFSSGTTGVPKCMMYQQENVIAAATNWRSTVGLNAEDKVLCIANYTHGLAFNTAMLSPLSVGAEIHMMDSLMPRQVAKYIEKEKITVLVAFPVFYQLMSEERLKDKYDLTSLRMCVSSGTVLHSEIKQKFKENIGIYISDLYGIAETGLCILNTTENIETVGKAINGVEAAIMDDDGKRMPCGEQGQIAIKSGAMSRGYYNFPGLLEGRVTEDGFYLSGDIAVMDENGFVFVKGRKQDFIDVAGKKVDPKEIEEVLLKNEVIADVAVFGKKSVKTKLEVLCAAIVSDKKLTRADIIEYVQPRLASYKIPQEIVFMDSLPRNSSGKVLRIELIKMLEEVDRLSTAEVGR</sequence>
<feature type="domain" description="AMP-binding enzyme C-terminal" evidence="2">
    <location>
        <begin position="406"/>
        <end position="480"/>
    </location>
</feature>
<accession>A0A0L6JKR7</accession>
<dbReference type="InterPro" id="IPR042099">
    <property type="entry name" value="ANL_N_sf"/>
</dbReference>
<dbReference type="STRING" id="398512.Bccel_1688"/>
<dbReference type="Pfam" id="PF00501">
    <property type="entry name" value="AMP-binding"/>
    <property type="match status" value="1"/>
</dbReference>
<comment type="caution">
    <text evidence="3">The sequence shown here is derived from an EMBL/GenBank/DDBJ whole genome shotgun (WGS) entry which is preliminary data.</text>
</comment>
<dbReference type="RefSeq" id="WP_036941359.1">
    <property type="nucleotide sequence ID" value="NZ_JQKC01000015.1"/>
</dbReference>
<dbReference type="Gene3D" id="3.30.300.30">
    <property type="match status" value="1"/>
</dbReference>
<dbReference type="GO" id="GO:0004467">
    <property type="term" value="F:long-chain fatty acid-CoA ligase activity"/>
    <property type="evidence" value="ECO:0007669"/>
    <property type="project" value="UniProtKB-EC"/>
</dbReference>
<dbReference type="eggNOG" id="COG0318">
    <property type="taxonomic scope" value="Bacteria"/>
</dbReference>
<evidence type="ECO:0000259" key="1">
    <source>
        <dbReference type="Pfam" id="PF00501"/>
    </source>
</evidence>
<dbReference type="InterPro" id="IPR000873">
    <property type="entry name" value="AMP-dep_synth/lig_dom"/>
</dbReference>
<dbReference type="InterPro" id="IPR045851">
    <property type="entry name" value="AMP-bd_C_sf"/>
</dbReference>
<dbReference type="CDD" id="cd04433">
    <property type="entry name" value="AFD_class_I"/>
    <property type="match status" value="1"/>
</dbReference>
<evidence type="ECO:0000259" key="2">
    <source>
        <dbReference type="Pfam" id="PF13193"/>
    </source>
</evidence>
<dbReference type="SUPFAM" id="SSF56801">
    <property type="entry name" value="Acetyl-CoA synthetase-like"/>
    <property type="match status" value="1"/>
</dbReference>
<proteinExistence type="predicted"/>
<dbReference type="Proteomes" id="UP000036923">
    <property type="component" value="Unassembled WGS sequence"/>
</dbReference>